<reference evidence="3" key="1">
    <citation type="submission" date="2017-02" db="EMBL/GenBank/DDBJ databases">
        <authorList>
            <person name="Varghese N."/>
            <person name="Submissions S."/>
        </authorList>
    </citation>
    <scope>NUCLEOTIDE SEQUENCE [LARGE SCALE GENOMIC DNA]</scope>
    <source>
        <strain evidence="3">DSM 16521</strain>
    </source>
</reference>
<dbReference type="Pfam" id="PF07833">
    <property type="entry name" value="Cu_amine_oxidN1"/>
    <property type="match status" value="1"/>
</dbReference>
<evidence type="ECO:0000259" key="1">
    <source>
        <dbReference type="Pfam" id="PF07833"/>
    </source>
</evidence>
<dbReference type="InterPro" id="IPR036582">
    <property type="entry name" value="Mao_N_sf"/>
</dbReference>
<dbReference type="RefSeq" id="WP_078666696.1">
    <property type="nucleotide sequence ID" value="NZ_FUXM01000071.1"/>
</dbReference>
<dbReference type="Gene3D" id="3.30.457.10">
    <property type="entry name" value="Copper amine oxidase-like, N-terminal domain"/>
    <property type="match status" value="1"/>
</dbReference>
<dbReference type="Proteomes" id="UP000189933">
    <property type="component" value="Unassembled WGS sequence"/>
</dbReference>
<evidence type="ECO:0000313" key="3">
    <source>
        <dbReference type="Proteomes" id="UP000189933"/>
    </source>
</evidence>
<name>A0A1T4SMT2_9FIRM</name>
<dbReference type="InterPro" id="IPR012854">
    <property type="entry name" value="Cu_amine_oxidase-like_N"/>
</dbReference>
<evidence type="ECO:0000313" key="2">
    <source>
        <dbReference type="EMBL" id="SKA29539.1"/>
    </source>
</evidence>
<feature type="domain" description="Copper amine oxidase-like N-terminal" evidence="1">
    <location>
        <begin position="112"/>
        <end position="218"/>
    </location>
</feature>
<dbReference type="EMBL" id="FUXM01000071">
    <property type="protein sequence ID" value="SKA29539.1"/>
    <property type="molecule type" value="Genomic_DNA"/>
</dbReference>
<protein>
    <submittedName>
        <fullName evidence="2">Copper amine oxidase N-terminal domain-containing protein</fullName>
    </submittedName>
</protein>
<sequence length="231" mass="26494">MKKVLISFLFVVFLLPATMVWAWEDHIILGRTYDGEVDTTHTIPGYTLEQMLKFLYYEASNVEEILAIDGVPISKTAWKKYGGKINPKVKKPDPIDTTPRDPSIPIEVSFSNGHVLFFLDQKPVMYKNRVMVPLRRLAEAFRANLEWDGREQKITLQRDNTTIIVKIGSNKMIINGEEKTMDVAPYILNKRTMVPVRFISEAFGHKIYWDGNAMAVIIYVDTDFEPGGYSQ</sequence>
<dbReference type="SUPFAM" id="SSF55383">
    <property type="entry name" value="Copper amine oxidase, domain N"/>
    <property type="match status" value="1"/>
</dbReference>
<proteinExistence type="predicted"/>
<accession>A0A1T4SMT2</accession>
<organism evidence="2 3">
    <name type="scientific">Carboxydocella sporoproducens DSM 16521</name>
    <dbReference type="NCBI Taxonomy" id="1121270"/>
    <lineage>
        <taxon>Bacteria</taxon>
        <taxon>Bacillati</taxon>
        <taxon>Bacillota</taxon>
        <taxon>Clostridia</taxon>
        <taxon>Eubacteriales</taxon>
        <taxon>Clostridiales Family XVI. Incertae Sedis</taxon>
        <taxon>Carboxydocella</taxon>
    </lineage>
</organism>
<gene>
    <name evidence="2" type="ORF">SAMN02745885_02770</name>
</gene>
<dbReference type="OrthoDB" id="9816096at2"/>
<keyword evidence="3" id="KW-1185">Reference proteome</keyword>
<dbReference type="AlphaFoldDB" id="A0A1T4SMT2"/>